<gene>
    <name evidence="2" type="ORF">SETIT_9G366800v2</name>
</gene>
<dbReference type="InterPro" id="IPR011676">
    <property type="entry name" value="DUF1618"/>
</dbReference>
<dbReference type="EMBL" id="CM003536">
    <property type="protein sequence ID" value="RCV44355.1"/>
    <property type="molecule type" value="Genomic_DNA"/>
</dbReference>
<dbReference type="OMA" id="VPGRWKA"/>
<dbReference type="PANTHER" id="PTHR33074:SF18">
    <property type="entry name" value="OS06G0718700 PROTEIN"/>
    <property type="match status" value="1"/>
</dbReference>
<dbReference type="PANTHER" id="PTHR33074">
    <property type="entry name" value="EXPRESSED PROTEIN-RELATED"/>
    <property type="match status" value="1"/>
</dbReference>
<sequence>MAPAATAASPEGEGHDDAFSSVLLDVRAYGAARRNSSTASSTTSTGHPIEVTFYTARPPVLAHFNVHCPGLQLPPDDLNLMPRAIASDGDLFLFRVPTDPMASLSHHRNDYFVYRAHPQHPKLDLLPKSYACFGDCELAVLGYCAADGGDKQYVVAGVKTALTLHIYRSRPGSEAGSWTSSDQPLPVEELLRDKVCAIPRDADLILDHMTTKVIVIGGPKGTVGWVDLWRGVFFCDVLDESPKLRDLPLPLPAKGNWRLFRNDCSYYRRDIAVSQDKNSIKYVEMEIVQPREVATTPSGPEPATYLEWLHRRENPPRPTYSWVPGRWKATVWSIPIPAASWEDWHLDCTAKSGDLRVDDPRHYQLLHKLMISGSSNKEVTAEATLSLGLLGMAYPTLSIDGDDVIYLPGKGGSGDCCNDMRRKKLEGVAKLDSQKNTIFMRCFLASGISKHLMTTGTYHTAPRNLA</sequence>
<evidence type="ECO:0000313" key="2">
    <source>
        <dbReference type="EMBL" id="RCV44355.1"/>
    </source>
</evidence>
<proteinExistence type="predicted"/>
<organism evidence="2">
    <name type="scientific">Setaria italica</name>
    <name type="common">Foxtail millet</name>
    <name type="synonym">Panicum italicum</name>
    <dbReference type="NCBI Taxonomy" id="4555"/>
    <lineage>
        <taxon>Eukaryota</taxon>
        <taxon>Viridiplantae</taxon>
        <taxon>Streptophyta</taxon>
        <taxon>Embryophyta</taxon>
        <taxon>Tracheophyta</taxon>
        <taxon>Spermatophyta</taxon>
        <taxon>Magnoliopsida</taxon>
        <taxon>Liliopsida</taxon>
        <taxon>Poales</taxon>
        <taxon>Poaceae</taxon>
        <taxon>PACMAD clade</taxon>
        <taxon>Panicoideae</taxon>
        <taxon>Panicodae</taxon>
        <taxon>Paniceae</taxon>
        <taxon>Cenchrinae</taxon>
        <taxon>Setaria</taxon>
    </lineage>
</organism>
<name>A0A368SPJ9_SETIT</name>
<evidence type="ECO:0000259" key="1">
    <source>
        <dbReference type="Pfam" id="PF07762"/>
    </source>
</evidence>
<accession>A0A368SPJ9</accession>
<dbReference type="OrthoDB" id="611548at2759"/>
<dbReference type="Pfam" id="PF07762">
    <property type="entry name" value="DUF1618"/>
    <property type="match status" value="1"/>
</dbReference>
<protein>
    <recommendedName>
        <fullName evidence="1">DUF1618 domain-containing protein</fullName>
    </recommendedName>
</protein>
<reference evidence="2" key="2">
    <citation type="submission" date="2015-07" db="EMBL/GenBank/DDBJ databases">
        <authorList>
            <person name="Noorani M."/>
        </authorList>
    </citation>
    <scope>NUCLEOTIDE SEQUENCE</scope>
    <source>
        <strain evidence="2">Yugu1</strain>
    </source>
</reference>
<feature type="domain" description="DUF1618" evidence="1">
    <location>
        <begin position="225"/>
        <end position="406"/>
    </location>
</feature>
<reference evidence="2" key="1">
    <citation type="journal article" date="2012" name="Nat. Biotechnol.">
        <title>Reference genome sequence of the model plant Setaria.</title>
        <authorList>
            <person name="Bennetzen J.L."/>
            <person name="Schmutz J."/>
            <person name="Wang H."/>
            <person name="Percifield R."/>
            <person name="Hawkins J."/>
            <person name="Pontaroli A.C."/>
            <person name="Estep M."/>
            <person name="Feng L."/>
            <person name="Vaughn J.N."/>
            <person name="Grimwood J."/>
            <person name="Jenkins J."/>
            <person name="Barry K."/>
            <person name="Lindquist E."/>
            <person name="Hellsten U."/>
            <person name="Deshpande S."/>
            <person name="Wang X."/>
            <person name="Wu X."/>
            <person name="Mitros T."/>
            <person name="Triplett J."/>
            <person name="Yang X."/>
            <person name="Ye C.Y."/>
            <person name="Mauro-Herrera M."/>
            <person name="Wang L."/>
            <person name="Li P."/>
            <person name="Sharma M."/>
            <person name="Sharma R."/>
            <person name="Ronald P.C."/>
            <person name="Panaud O."/>
            <person name="Kellogg E.A."/>
            <person name="Brutnell T.P."/>
            <person name="Doust A.N."/>
            <person name="Tuskan G.A."/>
            <person name="Rokhsar D."/>
            <person name="Devos K.M."/>
        </authorList>
    </citation>
    <scope>NUCLEOTIDE SEQUENCE [LARGE SCALE GENOMIC DNA]</scope>
    <source>
        <strain evidence="2">Yugu1</strain>
    </source>
</reference>
<dbReference type="AlphaFoldDB" id="A0A368SPJ9"/>